<reference evidence="1" key="1">
    <citation type="submission" date="2021-06" db="EMBL/GenBank/DDBJ databases">
        <authorList>
            <person name="Kallberg Y."/>
            <person name="Tangrot J."/>
            <person name="Rosling A."/>
        </authorList>
    </citation>
    <scope>NUCLEOTIDE SEQUENCE</scope>
    <source>
        <strain evidence="1">MA453B</strain>
    </source>
</reference>
<accession>A0A9N9NCW3</accession>
<organism evidence="1 2">
    <name type="scientific">Dentiscutata erythropus</name>
    <dbReference type="NCBI Taxonomy" id="1348616"/>
    <lineage>
        <taxon>Eukaryota</taxon>
        <taxon>Fungi</taxon>
        <taxon>Fungi incertae sedis</taxon>
        <taxon>Mucoromycota</taxon>
        <taxon>Glomeromycotina</taxon>
        <taxon>Glomeromycetes</taxon>
        <taxon>Diversisporales</taxon>
        <taxon>Gigasporaceae</taxon>
        <taxon>Dentiscutata</taxon>
    </lineage>
</organism>
<evidence type="ECO:0000313" key="1">
    <source>
        <dbReference type="EMBL" id="CAG8722079.1"/>
    </source>
</evidence>
<dbReference type="Proteomes" id="UP000789405">
    <property type="component" value="Unassembled WGS sequence"/>
</dbReference>
<sequence>MEDKDFFKLLVKRVTEIVVKELCYVCRHQEHLAYSCPEQAKRECQKHDIDVRFMKISDNKRDGSKDDLKMKVGIDNNNNDMNDDVKTDINAKAALNRTMISTIVNNKMTIRKEMVYAKLIGYQNRSKPQKSCDNWDST</sequence>
<keyword evidence="2" id="KW-1185">Reference proteome</keyword>
<comment type="caution">
    <text evidence="1">The sequence shown here is derived from an EMBL/GenBank/DDBJ whole genome shotgun (WGS) entry which is preliminary data.</text>
</comment>
<dbReference type="EMBL" id="CAJVPY010010822">
    <property type="protein sequence ID" value="CAG8722079.1"/>
    <property type="molecule type" value="Genomic_DNA"/>
</dbReference>
<name>A0A9N9NCW3_9GLOM</name>
<protein>
    <submittedName>
        <fullName evidence="1">23766_t:CDS:1</fullName>
    </submittedName>
</protein>
<proteinExistence type="predicted"/>
<dbReference type="AlphaFoldDB" id="A0A9N9NCW3"/>
<evidence type="ECO:0000313" key="2">
    <source>
        <dbReference type="Proteomes" id="UP000789405"/>
    </source>
</evidence>
<gene>
    <name evidence="1" type="ORF">DERYTH_LOCUS14399</name>
</gene>